<accession>A0A151IA70</accession>
<evidence type="ECO:0008006" key="3">
    <source>
        <dbReference type="Google" id="ProtNLM"/>
    </source>
</evidence>
<sequence length="193" mass="21423">MRYLAVEPAGGVVHRAVGRRGGVWRGSRISHVTAHVEADAAATATATSATSATSTTSNSDNIVIAPVHPPNAKKTFSILPRRGSVSGHVMTYVGQTKRRLKTRLKEHRDGWKRINNTSVVSKHQVNCNHDIDWDNTAILDNEPIYFKRSISEMIHIKNQTNSLNLQSDTEKLPQMYYSIITNTHQESNVNPLS</sequence>
<evidence type="ECO:0000313" key="1">
    <source>
        <dbReference type="EMBL" id="KYM96044.1"/>
    </source>
</evidence>
<dbReference type="EMBL" id="KQ978239">
    <property type="protein sequence ID" value="KYM96044.1"/>
    <property type="molecule type" value="Genomic_DNA"/>
</dbReference>
<keyword evidence="2" id="KW-1185">Reference proteome</keyword>
<dbReference type="AlphaFoldDB" id="A0A151IA70"/>
<dbReference type="Proteomes" id="UP000078542">
    <property type="component" value="Unassembled WGS sequence"/>
</dbReference>
<reference evidence="1 2" key="1">
    <citation type="submission" date="2016-03" db="EMBL/GenBank/DDBJ databases">
        <title>Cyphomyrmex costatus WGS genome.</title>
        <authorList>
            <person name="Nygaard S."/>
            <person name="Hu H."/>
            <person name="Boomsma J."/>
            <person name="Zhang G."/>
        </authorList>
    </citation>
    <scope>NUCLEOTIDE SEQUENCE [LARGE SCALE GENOMIC DNA]</scope>
    <source>
        <strain evidence="1">MS0001</strain>
        <tissue evidence="1">Whole body</tissue>
    </source>
</reference>
<protein>
    <recommendedName>
        <fullName evidence="3">GIY-YIG domain-containing protein</fullName>
    </recommendedName>
</protein>
<proteinExistence type="predicted"/>
<organism evidence="1 2">
    <name type="scientific">Cyphomyrmex costatus</name>
    <dbReference type="NCBI Taxonomy" id="456900"/>
    <lineage>
        <taxon>Eukaryota</taxon>
        <taxon>Metazoa</taxon>
        <taxon>Ecdysozoa</taxon>
        <taxon>Arthropoda</taxon>
        <taxon>Hexapoda</taxon>
        <taxon>Insecta</taxon>
        <taxon>Pterygota</taxon>
        <taxon>Neoptera</taxon>
        <taxon>Endopterygota</taxon>
        <taxon>Hymenoptera</taxon>
        <taxon>Apocrita</taxon>
        <taxon>Aculeata</taxon>
        <taxon>Formicoidea</taxon>
        <taxon>Formicidae</taxon>
        <taxon>Myrmicinae</taxon>
        <taxon>Cyphomyrmex</taxon>
    </lineage>
</organism>
<gene>
    <name evidence="1" type="ORF">ALC62_13294</name>
</gene>
<name>A0A151IA70_9HYME</name>
<evidence type="ECO:0000313" key="2">
    <source>
        <dbReference type="Proteomes" id="UP000078542"/>
    </source>
</evidence>